<dbReference type="CDD" id="cd00096">
    <property type="entry name" value="Ig"/>
    <property type="match status" value="1"/>
</dbReference>
<dbReference type="SMART" id="SM00406">
    <property type="entry name" value="IGv"/>
    <property type="match status" value="2"/>
</dbReference>
<keyword evidence="2" id="KW-0812">Transmembrane</keyword>
<feature type="domain" description="Ig-like" evidence="6">
    <location>
        <begin position="327"/>
        <end position="427"/>
    </location>
</feature>
<dbReference type="InterPro" id="IPR013106">
    <property type="entry name" value="Ig_V-set"/>
</dbReference>
<gene>
    <name evidence="7" type="ORF">MEDL_33731</name>
</gene>
<feature type="domain" description="Ig-like" evidence="6">
    <location>
        <begin position="116"/>
        <end position="213"/>
    </location>
</feature>
<name>A0A8S3SNH4_MYTED</name>
<evidence type="ECO:0000313" key="7">
    <source>
        <dbReference type="EMBL" id="CAG2220245.1"/>
    </source>
</evidence>
<evidence type="ECO:0000256" key="3">
    <source>
        <dbReference type="ARBA" id="ARBA00022989"/>
    </source>
</evidence>
<evidence type="ECO:0000256" key="5">
    <source>
        <dbReference type="ARBA" id="ARBA00023157"/>
    </source>
</evidence>
<organism evidence="7 8">
    <name type="scientific">Mytilus edulis</name>
    <name type="common">Blue mussel</name>
    <dbReference type="NCBI Taxonomy" id="6550"/>
    <lineage>
        <taxon>Eukaryota</taxon>
        <taxon>Metazoa</taxon>
        <taxon>Spiralia</taxon>
        <taxon>Lophotrochozoa</taxon>
        <taxon>Mollusca</taxon>
        <taxon>Bivalvia</taxon>
        <taxon>Autobranchia</taxon>
        <taxon>Pteriomorphia</taxon>
        <taxon>Mytilida</taxon>
        <taxon>Mytiloidea</taxon>
        <taxon>Mytilidae</taxon>
        <taxon>Mytilinae</taxon>
        <taxon>Mytilus</taxon>
    </lineage>
</organism>
<evidence type="ECO:0000256" key="4">
    <source>
        <dbReference type="ARBA" id="ARBA00023136"/>
    </source>
</evidence>
<dbReference type="GO" id="GO:0016020">
    <property type="term" value="C:membrane"/>
    <property type="evidence" value="ECO:0007669"/>
    <property type="project" value="UniProtKB-SubCell"/>
</dbReference>
<dbReference type="AlphaFoldDB" id="A0A8S3SNH4"/>
<sequence length="632" mass="69218">MTLPQLRKEIESCFHDKPHQKVLACVRDVKSWLDTSLREMPFHSFQHQFWLFCDRPNHVTWKYRKFSTDSWLPEAGQNQIELFDLDITGDNTIPRVTCKYNNHCKVAAKIRLFQAPGTPIIEGNDTAYEGQFIRTAYQGEAGSLICKSEGGNPVPTVAWYRNDSLVDDTIDPPAEPAEPNITRNTYSYTADIDYHLAVFECRVDNTVLQSYLSATIFLQVYKEPDQPTLNGPSTVISGTTYKWTCISRGGSPEPIITMKLSDIQFSTGIEQTSVQLSDNTFTVTVVLSWAPNFSTTNNNETLSCNVKHDQPRGDVVQNASLQLIVLPRIPVVTIPQSAYSETTGQSVTLQCTVFSPDTALQSVSWIFNNGVSTKRITQSSNATKYTGTTTTTPSLTIINLSSTDVGTYTCTATNTGGTGSSNAISLSVTGSKLPCRVLLPELLLRLTCSGVKVVNGVQTDVVINGSSRYSGGTLAAPSLTITNTQNTDEGTYVCYATNIVGTSNSQNTFLDVTGEIPTVQVSFPNYNVNYFSSITLICTVLSQPAALQVYWRKTLAGTTTNIDVINSGGKYSGSTISTPSLTVINAASSDEANYTCYATNSVELDRVYQSHYTLSAVSIDDCFCLHPFVHRI</sequence>
<keyword evidence="4" id="KW-0472">Membrane</keyword>
<dbReference type="InterPro" id="IPR013162">
    <property type="entry name" value="CD80_C2-set"/>
</dbReference>
<protein>
    <recommendedName>
        <fullName evidence="6">Ig-like domain-containing protein</fullName>
    </recommendedName>
</protein>
<dbReference type="InterPro" id="IPR013783">
    <property type="entry name" value="Ig-like_fold"/>
</dbReference>
<comment type="caution">
    <text evidence="7">The sequence shown here is derived from an EMBL/GenBank/DDBJ whole genome shotgun (WGS) entry which is preliminary data.</text>
</comment>
<evidence type="ECO:0000256" key="2">
    <source>
        <dbReference type="ARBA" id="ARBA00022692"/>
    </source>
</evidence>
<dbReference type="Proteomes" id="UP000683360">
    <property type="component" value="Unassembled WGS sequence"/>
</dbReference>
<dbReference type="InterPro" id="IPR036179">
    <property type="entry name" value="Ig-like_dom_sf"/>
</dbReference>
<dbReference type="EMBL" id="CAJPWZ010001655">
    <property type="protein sequence ID" value="CAG2220245.1"/>
    <property type="molecule type" value="Genomic_DNA"/>
</dbReference>
<dbReference type="InterPro" id="IPR007110">
    <property type="entry name" value="Ig-like_dom"/>
</dbReference>
<dbReference type="SUPFAM" id="SSF48726">
    <property type="entry name" value="Immunoglobulin"/>
    <property type="match status" value="5"/>
</dbReference>
<dbReference type="Gene3D" id="2.60.40.10">
    <property type="entry name" value="Immunoglobulins"/>
    <property type="match status" value="5"/>
</dbReference>
<proteinExistence type="predicted"/>
<evidence type="ECO:0000259" key="6">
    <source>
        <dbReference type="PROSITE" id="PS50835"/>
    </source>
</evidence>
<dbReference type="PANTHER" id="PTHR45889:SF8">
    <property type="entry name" value="IG-LIKE DOMAIN-CONTAINING PROTEIN"/>
    <property type="match status" value="1"/>
</dbReference>
<dbReference type="OrthoDB" id="6076994at2759"/>
<dbReference type="PROSITE" id="PS50835">
    <property type="entry name" value="IG_LIKE"/>
    <property type="match status" value="3"/>
</dbReference>
<evidence type="ECO:0000256" key="1">
    <source>
        <dbReference type="ARBA" id="ARBA00004167"/>
    </source>
</evidence>
<evidence type="ECO:0000313" key="8">
    <source>
        <dbReference type="Proteomes" id="UP000683360"/>
    </source>
</evidence>
<dbReference type="PANTHER" id="PTHR45889">
    <property type="entry name" value="IG-LIKE DOMAIN-CONTAINING PROTEIN"/>
    <property type="match status" value="1"/>
</dbReference>
<dbReference type="InterPro" id="IPR003599">
    <property type="entry name" value="Ig_sub"/>
</dbReference>
<dbReference type="Pfam" id="PF25273">
    <property type="entry name" value="DUF7869"/>
    <property type="match status" value="1"/>
</dbReference>
<dbReference type="InterPro" id="IPR057191">
    <property type="entry name" value="DUF7869"/>
</dbReference>
<keyword evidence="5" id="KW-1015">Disulfide bond</keyword>
<dbReference type="Pfam" id="PF13927">
    <property type="entry name" value="Ig_3"/>
    <property type="match status" value="2"/>
</dbReference>
<reference evidence="7" key="1">
    <citation type="submission" date="2021-03" db="EMBL/GenBank/DDBJ databases">
        <authorList>
            <person name="Bekaert M."/>
        </authorList>
    </citation>
    <scope>NUCLEOTIDE SEQUENCE</scope>
</reference>
<keyword evidence="8" id="KW-1185">Reference proteome</keyword>
<feature type="domain" description="Ig-like" evidence="6">
    <location>
        <begin position="517"/>
        <end position="615"/>
    </location>
</feature>
<dbReference type="SMART" id="SM00409">
    <property type="entry name" value="IG"/>
    <property type="match status" value="3"/>
</dbReference>
<comment type="subcellular location">
    <subcellularLocation>
        <location evidence="1">Membrane</location>
        <topology evidence="1">Single-pass membrane protein</topology>
    </subcellularLocation>
</comment>
<accession>A0A8S3SNH4</accession>
<dbReference type="Pfam" id="PF08205">
    <property type="entry name" value="C2-set_2"/>
    <property type="match status" value="1"/>
</dbReference>
<dbReference type="InterPro" id="IPR003598">
    <property type="entry name" value="Ig_sub2"/>
</dbReference>
<dbReference type="SMART" id="SM00408">
    <property type="entry name" value="IGc2"/>
    <property type="match status" value="3"/>
</dbReference>
<keyword evidence="3" id="KW-1133">Transmembrane helix</keyword>